<dbReference type="Proteomes" id="UP000326939">
    <property type="component" value="Chromosome 15"/>
</dbReference>
<proteinExistence type="predicted"/>
<keyword evidence="1" id="KW-0732">Signal</keyword>
<evidence type="ECO:0000313" key="3">
    <source>
        <dbReference type="Proteomes" id="UP000326939"/>
    </source>
</evidence>
<name>A0A5N5K354_9ROSI</name>
<reference evidence="3" key="1">
    <citation type="journal article" date="2019" name="Gigascience">
        <title>De novo genome assembly of the endangered Acer yangbiense, a plant species with extremely small populations endemic to Yunnan Province, China.</title>
        <authorList>
            <person name="Yang J."/>
            <person name="Wariss H.M."/>
            <person name="Tao L."/>
            <person name="Zhang R."/>
            <person name="Yun Q."/>
            <person name="Hollingsworth P."/>
            <person name="Dao Z."/>
            <person name="Luo G."/>
            <person name="Guo H."/>
            <person name="Ma Y."/>
            <person name="Sun W."/>
        </authorList>
    </citation>
    <scope>NUCLEOTIDE SEQUENCE [LARGE SCALE GENOMIC DNA]</scope>
    <source>
        <strain evidence="3">cv. br00</strain>
    </source>
</reference>
<keyword evidence="3" id="KW-1185">Reference proteome</keyword>
<feature type="signal peptide" evidence="1">
    <location>
        <begin position="1"/>
        <end position="23"/>
    </location>
</feature>
<feature type="chain" id="PRO_5024393603" description="Bifunctional inhibitor/plant lipid transfer protein/seed storage helical domain-containing protein" evidence="1">
    <location>
        <begin position="24"/>
        <end position="163"/>
    </location>
</feature>
<accession>A0A5N5K354</accession>
<comment type="caution">
    <text evidence="2">The sequence shown here is derived from an EMBL/GenBank/DDBJ whole genome shotgun (WGS) entry which is preliminary data.</text>
</comment>
<evidence type="ECO:0008006" key="4">
    <source>
        <dbReference type="Google" id="ProtNLM"/>
    </source>
</evidence>
<sequence>MSSAMKSAISLLLLAMVVTENGATVLPALDPRCPPLTANLDACFNAANGGAITVATSPVPPQCCQGLQNIVAVSRQGATSTLESMPPPVLLDDPRFLNGINGLHPSSSSLRNERRIAGPVLPDALLLDPISLLYHSLPAHLGLDPVRMRTWIFPDEEEEDPSD</sequence>
<organism evidence="2 3">
    <name type="scientific">Salix brachista</name>
    <dbReference type="NCBI Taxonomy" id="2182728"/>
    <lineage>
        <taxon>Eukaryota</taxon>
        <taxon>Viridiplantae</taxon>
        <taxon>Streptophyta</taxon>
        <taxon>Embryophyta</taxon>
        <taxon>Tracheophyta</taxon>
        <taxon>Spermatophyta</taxon>
        <taxon>Magnoliopsida</taxon>
        <taxon>eudicotyledons</taxon>
        <taxon>Gunneridae</taxon>
        <taxon>Pentapetalae</taxon>
        <taxon>rosids</taxon>
        <taxon>fabids</taxon>
        <taxon>Malpighiales</taxon>
        <taxon>Salicaceae</taxon>
        <taxon>Saliceae</taxon>
        <taxon>Salix</taxon>
    </lineage>
</organism>
<evidence type="ECO:0000256" key="1">
    <source>
        <dbReference type="SAM" id="SignalP"/>
    </source>
</evidence>
<dbReference type="AlphaFoldDB" id="A0A5N5K354"/>
<protein>
    <recommendedName>
        <fullName evidence="4">Bifunctional inhibitor/plant lipid transfer protein/seed storage helical domain-containing protein</fullName>
    </recommendedName>
</protein>
<dbReference type="EMBL" id="VDCV01000015">
    <property type="protein sequence ID" value="KAB5524110.1"/>
    <property type="molecule type" value="Genomic_DNA"/>
</dbReference>
<gene>
    <name evidence="2" type="ORF">DKX38_021859</name>
</gene>
<evidence type="ECO:0000313" key="2">
    <source>
        <dbReference type="EMBL" id="KAB5524110.1"/>
    </source>
</evidence>